<protein>
    <recommendedName>
        <fullName evidence="2">VWFD domain-containing protein</fullName>
    </recommendedName>
</protein>
<reference evidence="3 4" key="1">
    <citation type="submission" date="2019-05" db="EMBL/GenBank/DDBJ databases">
        <title>Another draft genome of Portunus trituberculatus and its Hox gene families provides insights of decapod evolution.</title>
        <authorList>
            <person name="Jeong J.-H."/>
            <person name="Song I."/>
            <person name="Kim S."/>
            <person name="Choi T."/>
            <person name="Kim D."/>
            <person name="Ryu S."/>
            <person name="Kim W."/>
        </authorList>
    </citation>
    <scope>NUCLEOTIDE SEQUENCE [LARGE SCALE GENOMIC DNA]</scope>
    <source>
        <tissue evidence="3">Muscle</tissue>
    </source>
</reference>
<proteinExistence type="predicted"/>
<sequence>MGSGKNYHYHSWQQEKHSTEKGRKVWTVLVCPHRLDVWASASLLNQLGGLCGNYDGSLINEFQSRSGTNYDTNPWPIAFPSAVSTTSCKDLGRRINAVSV</sequence>
<evidence type="ECO:0000313" key="4">
    <source>
        <dbReference type="Proteomes" id="UP000324222"/>
    </source>
</evidence>
<gene>
    <name evidence="3" type="ORF">E2C01_083952</name>
</gene>
<accession>A0A5B7J9E0</accession>
<feature type="domain" description="VWFD" evidence="2">
    <location>
        <begin position="33"/>
        <end position="68"/>
    </location>
</feature>
<dbReference type="InterPro" id="IPR001846">
    <property type="entry name" value="VWF_type-D"/>
</dbReference>
<keyword evidence="4" id="KW-1185">Reference proteome</keyword>
<evidence type="ECO:0000313" key="3">
    <source>
        <dbReference type="EMBL" id="MPC89024.1"/>
    </source>
</evidence>
<dbReference type="EMBL" id="VSRR010079687">
    <property type="protein sequence ID" value="MPC89024.1"/>
    <property type="molecule type" value="Genomic_DNA"/>
</dbReference>
<comment type="caution">
    <text evidence="3">The sequence shown here is derived from an EMBL/GenBank/DDBJ whole genome shotgun (WGS) entry which is preliminary data.</text>
</comment>
<dbReference type="Proteomes" id="UP000324222">
    <property type="component" value="Unassembled WGS sequence"/>
</dbReference>
<dbReference type="OrthoDB" id="10029953at2759"/>
<organism evidence="3 4">
    <name type="scientific">Portunus trituberculatus</name>
    <name type="common">Swimming crab</name>
    <name type="synonym">Neptunus trituberculatus</name>
    <dbReference type="NCBI Taxonomy" id="210409"/>
    <lineage>
        <taxon>Eukaryota</taxon>
        <taxon>Metazoa</taxon>
        <taxon>Ecdysozoa</taxon>
        <taxon>Arthropoda</taxon>
        <taxon>Crustacea</taxon>
        <taxon>Multicrustacea</taxon>
        <taxon>Malacostraca</taxon>
        <taxon>Eumalacostraca</taxon>
        <taxon>Eucarida</taxon>
        <taxon>Decapoda</taxon>
        <taxon>Pleocyemata</taxon>
        <taxon>Brachyura</taxon>
        <taxon>Eubrachyura</taxon>
        <taxon>Portunoidea</taxon>
        <taxon>Portunidae</taxon>
        <taxon>Portuninae</taxon>
        <taxon>Portunus</taxon>
    </lineage>
</organism>
<feature type="region of interest" description="Disordered" evidence="1">
    <location>
        <begin position="1"/>
        <end position="21"/>
    </location>
</feature>
<name>A0A5B7J9E0_PORTR</name>
<dbReference type="AlphaFoldDB" id="A0A5B7J9E0"/>
<evidence type="ECO:0000256" key="1">
    <source>
        <dbReference type="SAM" id="MobiDB-lite"/>
    </source>
</evidence>
<dbReference type="Pfam" id="PF00094">
    <property type="entry name" value="VWD"/>
    <property type="match status" value="1"/>
</dbReference>
<evidence type="ECO:0000259" key="2">
    <source>
        <dbReference type="Pfam" id="PF00094"/>
    </source>
</evidence>